<accession>A0A6M2DAN3</accession>
<organism evidence="2">
    <name type="scientific">Rhipicephalus microplus</name>
    <name type="common">Cattle tick</name>
    <name type="synonym">Boophilus microplus</name>
    <dbReference type="NCBI Taxonomy" id="6941"/>
    <lineage>
        <taxon>Eukaryota</taxon>
        <taxon>Metazoa</taxon>
        <taxon>Ecdysozoa</taxon>
        <taxon>Arthropoda</taxon>
        <taxon>Chelicerata</taxon>
        <taxon>Arachnida</taxon>
        <taxon>Acari</taxon>
        <taxon>Parasitiformes</taxon>
        <taxon>Ixodida</taxon>
        <taxon>Ixodoidea</taxon>
        <taxon>Ixodidae</taxon>
        <taxon>Rhipicephalinae</taxon>
        <taxon>Rhipicephalus</taxon>
        <taxon>Boophilus</taxon>
    </lineage>
</organism>
<protein>
    <submittedName>
        <fullName evidence="2">Putative secreted protein ovary overexpressed</fullName>
    </submittedName>
</protein>
<reference evidence="2" key="1">
    <citation type="submission" date="2019-09" db="EMBL/GenBank/DDBJ databases">
        <title>Organ-specific transcriptomic study of the physiology of the cattle tick, Rhipicephalus microplus.</title>
        <authorList>
            <person name="Tirloni L."/>
            <person name="Braz G."/>
            <person name="Gandara A.C.P."/>
            <person name="Sabadin G.A."/>
            <person name="da Silva R.M."/>
            <person name="Guizzo M.G."/>
            <person name="Machado J.A."/>
            <person name="Costa E.P."/>
            <person name="Gomes H.F."/>
            <person name="Moraes J."/>
            <person name="Mota M.B.S."/>
            <person name="Mesquita R.D."/>
            <person name="Alvarenga P.H."/>
            <person name="Alves F."/>
            <person name="Seixas A."/>
            <person name="da Fonseca R.N."/>
            <person name="Fogaca A."/>
            <person name="Logullo C."/>
            <person name="Tanaka A."/>
            <person name="Daffre S."/>
            <person name="Termignoni C."/>
            <person name="Vaz I.S.Jr."/>
            <person name="Oliveira P.L."/>
            <person name="Ribeiro J.M."/>
        </authorList>
    </citation>
    <scope>NUCLEOTIDE SEQUENCE</scope>
    <source>
        <strain evidence="2">Porto Alegre</strain>
    </source>
</reference>
<feature type="chain" id="PRO_5026777167" evidence="1">
    <location>
        <begin position="20"/>
        <end position="84"/>
    </location>
</feature>
<sequence length="84" mass="9762">MFCFFFFFFSSLYLTLLLAVTKSKKEKAHELSGLARSLFKISRTTFVMDRALLHNSYFNTATTTTKSPQLNRPTRYTMHISHTA</sequence>
<evidence type="ECO:0000313" key="2">
    <source>
        <dbReference type="EMBL" id="NOV43169.1"/>
    </source>
</evidence>
<evidence type="ECO:0000256" key="1">
    <source>
        <dbReference type="SAM" id="SignalP"/>
    </source>
</evidence>
<keyword evidence="1" id="KW-0732">Signal</keyword>
<dbReference type="AlphaFoldDB" id="A0A6M2DAN3"/>
<name>A0A6M2DAN3_RHIMP</name>
<dbReference type="EMBL" id="GHWJ01010432">
    <property type="protein sequence ID" value="NOV43169.1"/>
    <property type="molecule type" value="Transcribed_RNA"/>
</dbReference>
<proteinExistence type="predicted"/>
<feature type="signal peptide" evidence="1">
    <location>
        <begin position="1"/>
        <end position="19"/>
    </location>
</feature>